<proteinExistence type="predicted"/>
<dbReference type="AlphaFoldDB" id="A0AAD3MV55"/>
<feature type="compositionally biased region" description="Basic and acidic residues" evidence="1">
    <location>
        <begin position="108"/>
        <end position="118"/>
    </location>
</feature>
<dbReference type="EMBL" id="BRZM01000043">
    <property type="protein sequence ID" value="GLD61015.1"/>
    <property type="molecule type" value="Genomic_DNA"/>
</dbReference>
<name>A0AAD3MV55_LATJO</name>
<gene>
    <name evidence="2" type="ORF">AKAME5_001286700</name>
</gene>
<evidence type="ECO:0000313" key="2">
    <source>
        <dbReference type="EMBL" id="GLD61015.1"/>
    </source>
</evidence>
<comment type="caution">
    <text evidence="2">The sequence shown here is derived from an EMBL/GenBank/DDBJ whole genome shotgun (WGS) entry which is preliminary data.</text>
</comment>
<accession>A0AAD3MV55</accession>
<evidence type="ECO:0000313" key="3">
    <source>
        <dbReference type="Proteomes" id="UP001279410"/>
    </source>
</evidence>
<organism evidence="2 3">
    <name type="scientific">Lates japonicus</name>
    <name type="common">Japanese lates</name>
    <dbReference type="NCBI Taxonomy" id="270547"/>
    <lineage>
        <taxon>Eukaryota</taxon>
        <taxon>Metazoa</taxon>
        <taxon>Chordata</taxon>
        <taxon>Craniata</taxon>
        <taxon>Vertebrata</taxon>
        <taxon>Euteleostomi</taxon>
        <taxon>Actinopterygii</taxon>
        <taxon>Neopterygii</taxon>
        <taxon>Teleostei</taxon>
        <taxon>Neoteleostei</taxon>
        <taxon>Acanthomorphata</taxon>
        <taxon>Carangaria</taxon>
        <taxon>Carangaria incertae sedis</taxon>
        <taxon>Centropomidae</taxon>
        <taxon>Lates</taxon>
    </lineage>
</organism>
<feature type="compositionally biased region" description="Basic and acidic residues" evidence="1">
    <location>
        <begin position="36"/>
        <end position="60"/>
    </location>
</feature>
<evidence type="ECO:0000256" key="1">
    <source>
        <dbReference type="SAM" id="MobiDB-lite"/>
    </source>
</evidence>
<feature type="compositionally biased region" description="Acidic residues" evidence="1">
    <location>
        <begin position="81"/>
        <end position="90"/>
    </location>
</feature>
<feature type="compositionally biased region" description="Basic and acidic residues" evidence="1">
    <location>
        <begin position="18"/>
        <end position="27"/>
    </location>
</feature>
<protein>
    <submittedName>
        <fullName evidence="2">Alpha-2C adrenergic receptor-like protein</fullName>
    </submittedName>
</protein>
<dbReference type="Proteomes" id="UP001279410">
    <property type="component" value="Unassembled WGS sequence"/>
</dbReference>
<keyword evidence="2" id="KW-0675">Receptor</keyword>
<sequence>MILVYIRIYQVAKTRTRTMSEKKRDSPLENGMDQAEPGRGESLKSNRGGSMKDQDHENGHCQEQAVQSPLPNEPKHALTDHDDDFDDSSSSDEKPKKSSSSSKHHHGDRRDRKSSREE</sequence>
<keyword evidence="3" id="KW-1185">Reference proteome</keyword>
<reference evidence="2" key="1">
    <citation type="submission" date="2022-08" db="EMBL/GenBank/DDBJ databases">
        <title>Genome sequencing of akame (Lates japonicus).</title>
        <authorList>
            <person name="Hashiguchi Y."/>
            <person name="Takahashi H."/>
        </authorList>
    </citation>
    <scope>NUCLEOTIDE SEQUENCE</scope>
    <source>
        <strain evidence="2">Kochi</strain>
    </source>
</reference>
<feature type="region of interest" description="Disordered" evidence="1">
    <location>
        <begin position="11"/>
        <end position="118"/>
    </location>
</feature>